<evidence type="ECO:0000313" key="1">
    <source>
        <dbReference type="EMBL" id="QJP98684.1"/>
    </source>
</evidence>
<evidence type="ECO:0000313" key="2">
    <source>
        <dbReference type="Proteomes" id="UP000501648"/>
    </source>
</evidence>
<dbReference type="InterPro" id="IPR010982">
    <property type="entry name" value="Lambda_DNA-bd_dom_sf"/>
</dbReference>
<dbReference type="Proteomes" id="UP000501648">
    <property type="component" value="Chromosome"/>
</dbReference>
<accession>A0A6M3ZIZ7</accession>
<protein>
    <submittedName>
        <fullName evidence="1">Uncharacterized protein</fullName>
    </submittedName>
</protein>
<organism evidence="1 2">
    <name type="scientific">Herbaspirillum rubrisubalbicans Os34</name>
    <dbReference type="NCBI Taxonomy" id="1235827"/>
    <lineage>
        <taxon>Bacteria</taxon>
        <taxon>Pseudomonadati</taxon>
        <taxon>Pseudomonadota</taxon>
        <taxon>Betaproteobacteria</taxon>
        <taxon>Burkholderiales</taxon>
        <taxon>Oxalobacteraceae</taxon>
        <taxon>Herbaspirillum</taxon>
    </lineage>
</organism>
<dbReference type="EMBL" id="CP008956">
    <property type="protein sequence ID" value="QJP98684.1"/>
    <property type="molecule type" value="Genomic_DNA"/>
</dbReference>
<sequence>MRIVGDIATLMHDAMKKQKVMQQDLRERAGIVRRTLTGVLSVGSNYKATTLIAVLDRLGYEMVIAPKAAA</sequence>
<gene>
    <name evidence="1" type="ORF">C798_00090</name>
</gene>
<dbReference type="SUPFAM" id="SSF47413">
    <property type="entry name" value="lambda repressor-like DNA-binding domains"/>
    <property type="match status" value="1"/>
</dbReference>
<dbReference type="GO" id="GO:0003677">
    <property type="term" value="F:DNA binding"/>
    <property type="evidence" value="ECO:0007669"/>
    <property type="project" value="InterPro"/>
</dbReference>
<proteinExistence type="predicted"/>
<reference evidence="1 2" key="1">
    <citation type="journal article" date="2012" name="J. Bacteriol.">
        <title>Genome sequence of the pathogenic Herbaspirillum seropedicae strain Os34, isolated from rice roots.</title>
        <authorList>
            <person name="Ye W."/>
            <person name="Ye S."/>
            <person name="Liu J."/>
            <person name="Chang S."/>
            <person name="Chen M."/>
            <person name="Zhu B."/>
            <person name="Guo L."/>
            <person name="An Q."/>
        </authorList>
    </citation>
    <scope>NUCLEOTIDE SEQUENCE [LARGE SCALE GENOMIC DNA]</scope>
    <source>
        <strain evidence="1 2">Os34</strain>
    </source>
</reference>
<name>A0A6M3ZIZ7_9BURK</name>
<dbReference type="AlphaFoldDB" id="A0A6M3ZIZ7"/>